<proteinExistence type="predicted"/>
<comment type="caution">
    <text evidence="3">The sequence shown here is derived from an EMBL/GenBank/DDBJ whole genome shotgun (WGS) entry which is preliminary data.</text>
</comment>
<evidence type="ECO:0000256" key="1">
    <source>
        <dbReference type="SAM" id="Coils"/>
    </source>
</evidence>
<organism evidence="3 4">
    <name type="scientific">Defluviimonas salinarum</name>
    <dbReference type="NCBI Taxonomy" id="2992147"/>
    <lineage>
        <taxon>Bacteria</taxon>
        <taxon>Pseudomonadati</taxon>
        <taxon>Pseudomonadota</taxon>
        <taxon>Alphaproteobacteria</taxon>
        <taxon>Rhodobacterales</taxon>
        <taxon>Paracoccaceae</taxon>
        <taxon>Albidovulum</taxon>
    </lineage>
</organism>
<evidence type="ECO:0000256" key="2">
    <source>
        <dbReference type="SAM" id="MobiDB-lite"/>
    </source>
</evidence>
<feature type="coiled-coil region" evidence="1">
    <location>
        <begin position="79"/>
        <end position="113"/>
    </location>
</feature>
<dbReference type="EMBL" id="JAPDOG010000001">
    <property type="protein sequence ID" value="MCW3780275.1"/>
    <property type="molecule type" value="Genomic_DNA"/>
</dbReference>
<dbReference type="RefSeq" id="WP_264770850.1">
    <property type="nucleotide sequence ID" value="NZ_JAPDOG010000001.1"/>
</dbReference>
<gene>
    <name evidence="3" type="ORF">OM960_01570</name>
</gene>
<feature type="compositionally biased region" description="Basic and acidic residues" evidence="2">
    <location>
        <begin position="140"/>
        <end position="160"/>
    </location>
</feature>
<reference evidence="3 4" key="1">
    <citation type="submission" date="2022-10" db="EMBL/GenBank/DDBJ databases">
        <title>Defluviimonas sp. CAU 1641 isolated from mud.</title>
        <authorList>
            <person name="Kim W."/>
        </authorList>
    </citation>
    <scope>NUCLEOTIDE SEQUENCE [LARGE SCALE GENOMIC DNA]</scope>
    <source>
        <strain evidence="3 4">CAU 1641</strain>
    </source>
</reference>
<accession>A0ABT3IXW1</accession>
<feature type="region of interest" description="Disordered" evidence="2">
    <location>
        <begin position="135"/>
        <end position="160"/>
    </location>
</feature>
<dbReference type="Proteomes" id="UP001207582">
    <property type="component" value="Unassembled WGS sequence"/>
</dbReference>
<evidence type="ECO:0008006" key="5">
    <source>
        <dbReference type="Google" id="ProtNLM"/>
    </source>
</evidence>
<keyword evidence="4" id="KW-1185">Reference proteome</keyword>
<protein>
    <recommendedName>
        <fullName evidence="5">DNA recombination protein RmuC</fullName>
    </recommendedName>
</protein>
<sequence length="160" mass="18067">MTISTDWLALGISLVALVASVFALLQTARYRRGDRSVYARRLTGILGAKIESILERAEKSKRDWLAVLNVTSSIHSGQRIEIENKLNQAREDAESLRNRLATASENLSNASNAELDLRLAELHALDTEVDRVVSQVQGSENRRQEKLERHQSNLDSFRRQ</sequence>
<evidence type="ECO:0000313" key="4">
    <source>
        <dbReference type="Proteomes" id="UP001207582"/>
    </source>
</evidence>
<name>A0ABT3IXW1_9RHOB</name>
<evidence type="ECO:0000313" key="3">
    <source>
        <dbReference type="EMBL" id="MCW3780275.1"/>
    </source>
</evidence>
<keyword evidence="1" id="KW-0175">Coiled coil</keyword>